<protein>
    <recommendedName>
        <fullName evidence="10">NUC153 domain-containing protein</fullName>
    </recommendedName>
</protein>
<evidence type="ECO:0000259" key="6">
    <source>
        <dbReference type="Pfam" id="PF08159"/>
    </source>
</evidence>
<keyword evidence="3" id="KW-0175">Coiled coil</keyword>
<dbReference type="GO" id="GO:0006364">
    <property type="term" value="P:rRNA processing"/>
    <property type="evidence" value="ECO:0007669"/>
    <property type="project" value="InterPro"/>
</dbReference>
<feature type="region of interest" description="Disordered" evidence="5">
    <location>
        <begin position="654"/>
        <end position="705"/>
    </location>
</feature>
<feature type="domain" description="NUC153" evidence="6">
    <location>
        <begin position="712"/>
        <end position="733"/>
    </location>
</feature>
<proteinExistence type="inferred from homology"/>
<sequence>MAGGKEKPKQGQPPPAGRGRRDSGAHSSSAASTDARFAAVAHDPRFSRFPRASKQVQVDERFAGLFNDPRFQAGKAVDKRGGKVKKKQAGENLRRFYRLRDEADWAPPSSDKPTAVPGVAEAAAADEPTPAAPSAVASASIAATAVSDEDEAAGSDSEEDLAAEFGVGVMAANPDEQIPEGQESSRLAVLDLDWGSIRAVDIFAVLTSFLRKGHKIQSVTIFPSDFGLERMKEEASMGPRLSSKPHTARTAQPANDAPQTANVQRRLTAYERSRLRYFYAVVQCADVPTAAHLYSECDGLEFERSANKLDLRFVPPEQSFQGRPVHDSATSVPPGYTAADFSTKALQHTRVQLTWDGDDEPRKKALTRRVNADQLREDAFQAYLGSSSSDEEDNNDASAAAPSKPPQQAEKQSQESNGKAQTQPSKGSKKSSKGSLQELVRQAAASNPARRRGGKTWGSAPPDDEDEAEEDAQEGNKQEQAGRDMDMQVTFAGGLDGLSERLAARKKAKSGNQTVWDQYLQRRREKKQLAKVSGRHRKAGSDDESDDDSEGGHARAAKAAAADPFFRQEDDPFNDAFFQDEADGHGAVEAGIKQRKHADTETEDPGPTNGSGAKDEKRRRLKEERRRKAELELLMLDEGVLQDASKLGGGELAAARVQGSGRDDQDIRRRKLSKKERVAAKKAAKARDRAGSDEEDAEHPATGAAFKVDVADPRFTSLYTSHHYALDPTDPRFTTASQGTAAIVAEAKRRQATTAPASKAPARKAGEAVVAVVGQPQQASGTAGTPAEQHSRLGAMVTALKRKSASHRPLVPGQRAPKASRR</sequence>
<evidence type="ECO:0000256" key="5">
    <source>
        <dbReference type="SAM" id="MobiDB-lite"/>
    </source>
</evidence>
<feature type="compositionally biased region" description="Acidic residues" evidence="5">
    <location>
        <begin position="462"/>
        <end position="473"/>
    </location>
</feature>
<dbReference type="Pfam" id="PF08159">
    <property type="entry name" value="NUC153"/>
    <property type="match status" value="1"/>
</dbReference>
<feature type="region of interest" description="Disordered" evidence="5">
    <location>
        <begin position="70"/>
        <end position="136"/>
    </location>
</feature>
<dbReference type="Pfam" id="PF25121">
    <property type="entry name" value="RRM_ESF1"/>
    <property type="match status" value="1"/>
</dbReference>
<gene>
    <name evidence="8" type="ORF">WJX73_008881</name>
</gene>
<feature type="compositionally biased region" description="Basic and acidic residues" evidence="5">
    <location>
        <begin position="88"/>
        <end position="103"/>
    </location>
</feature>
<dbReference type="InterPro" id="IPR012580">
    <property type="entry name" value="NUC153"/>
</dbReference>
<keyword evidence="4" id="KW-0539">Nucleus</keyword>
<evidence type="ECO:0000313" key="9">
    <source>
        <dbReference type="Proteomes" id="UP001465755"/>
    </source>
</evidence>
<feature type="region of interest" description="Disordered" evidence="5">
    <location>
        <begin position="238"/>
        <end position="261"/>
    </location>
</feature>
<feature type="compositionally biased region" description="Low complexity" evidence="5">
    <location>
        <begin position="113"/>
        <end position="136"/>
    </location>
</feature>
<dbReference type="InterPro" id="IPR056750">
    <property type="entry name" value="RRM_ESF1"/>
</dbReference>
<feature type="compositionally biased region" description="Polar residues" evidence="5">
    <location>
        <begin position="249"/>
        <end position="261"/>
    </location>
</feature>
<evidence type="ECO:0008006" key="10">
    <source>
        <dbReference type="Google" id="ProtNLM"/>
    </source>
</evidence>
<evidence type="ECO:0000256" key="4">
    <source>
        <dbReference type="ARBA" id="ARBA00023242"/>
    </source>
</evidence>
<evidence type="ECO:0000313" key="8">
    <source>
        <dbReference type="EMBL" id="KAK9815149.1"/>
    </source>
</evidence>
<dbReference type="AlphaFoldDB" id="A0AAW1Q473"/>
<dbReference type="PANTHER" id="PTHR12202:SF0">
    <property type="entry name" value="ESF1 HOMOLOG"/>
    <property type="match status" value="1"/>
</dbReference>
<dbReference type="InterPro" id="IPR039754">
    <property type="entry name" value="Esf1"/>
</dbReference>
<evidence type="ECO:0000259" key="7">
    <source>
        <dbReference type="Pfam" id="PF25121"/>
    </source>
</evidence>
<dbReference type="PANTHER" id="PTHR12202">
    <property type="entry name" value="ESF1 HOMOLOG"/>
    <property type="match status" value="1"/>
</dbReference>
<feature type="domain" description="ESF1 RRM" evidence="7">
    <location>
        <begin position="185"/>
        <end position="329"/>
    </location>
</feature>
<dbReference type="EMBL" id="JALJOQ010000001">
    <property type="protein sequence ID" value="KAK9815149.1"/>
    <property type="molecule type" value="Genomic_DNA"/>
</dbReference>
<evidence type="ECO:0000256" key="1">
    <source>
        <dbReference type="ARBA" id="ARBA00004604"/>
    </source>
</evidence>
<comment type="similarity">
    <text evidence="2">Belongs to the ESF1 family.</text>
</comment>
<feature type="compositionally biased region" description="Basic and acidic residues" evidence="5">
    <location>
        <begin position="613"/>
        <end position="624"/>
    </location>
</feature>
<feature type="region of interest" description="Disordered" evidence="5">
    <location>
        <begin position="385"/>
        <end position="624"/>
    </location>
</feature>
<dbReference type="GO" id="GO:0005730">
    <property type="term" value="C:nucleolus"/>
    <property type="evidence" value="ECO:0007669"/>
    <property type="project" value="UniProtKB-SubCell"/>
</dbReference>
<evidence type="ECO:0000256" key="2">
    <source>
        <dbReference type="ARBA" id="ARBA00009087"/>
    </source>
</evidence>
<dbReference type="GO" id="GO:0003723">
    <property type="term" value="F:RNA binding"/>
    <property type="evidence" value="ECO:0007669"/>
    <property type="project" value="TreeGrafter"/>
</dbReference>
<feature type="region of interest" description="Disordered" evidence="5">
    <location>
        <begin position="776"/>
        <end position="822"/>
    </location>
</feature>
<feature type="compositionally biased region" description="Basic and acidic residues" evidence="5">
    <location>
        <begin position="675"/>
        <end position="692"/>
    </location>
</feature>
<comment type="subcellular location">
    <subcellularLocation>
        <location evidence="1">Nucleus</location>
        <location evidence="1">Nucleolus</location>
    </subcellularLocation>
</comment>
<evidence type="ECO:0000256" key="3">
    <source>
        <dbReference type="ARBA" id="ARBA00023054"/>
    </source>
</evidence>
<reference evidence="8 9" key="1">
    <citation type="journal article" date="2024" name="Nat. Commun.">
        <title>Phylogenomics reveals the evolutionary origins of lichenization in chlorophyte algae.</title>
        <authorList>
            <person name="Puginier C."/>
            <person name="Libourel C."/>
            <person name="Otte J."/>
            <person name="Skaloud P."/>
            <person name="Haon M."/>
            <person name="Grisel S."/>
            <person name="Petersen M."/>
            <person name="Berrin J.G."/>
            <person name="Delaux P.M."/>
            <person name="Dal Grande F."/>
            <person name="Keller J."/>
        </authorList>
    </citation>
    <scope>NUCLEOTIDE SEQUENCE [LARGE SCALE GENOMIC DNA]</scope>
    <source>
        <strain evidence="8 9">SAG 2036</strain>
    </source>
</reference>
<name>A0AAW1Q473_9CHLO</name>
<dbReference type="Proteomes" id="UP001465755">
    <property type="component" value="Unassembled WGS sequence"/>
</dbReference>
<feature type="compositionally biased region" description="Basic and acidic residues" evidence="5">
    <location>
        <begin position="474"/>
        <end position="486"/>
    </location>
</feature>
<accession>A0AAW1Q473</accession>
<organism evidence="8 9">
    <name type="scientific">Symbiochloris irregularis</name>
    <dbReference type="NCBI Taxonomy" id="706552"/>
    <lineage>
        <taxon>Eukaryota</taxon>
        <taxon>Viridiplantae</taxon>
        <taxon>Chlorophyta</taxon>
        <taxon>core chlorophytes</taxon>
        <taxon>Trebouxiophyceae</taxon>
        <taxon>Trebouxiales</taxon>
        <taxon>Trebouxiaceae</taxon>
        <taxon>Symbiochloris</taxon>
    </lineage>
</organism>
<feature type="compositionally biased region" description="Low complexity" evidence="5">
    <location>
        <begin position="396"/>
        <end position="416"/>
    </location>
</feature>
<feature type="region of interest" description="Disordered" evidence="5">
    <location>
        <begin position="1"/>
        <end position="37"/>
    </location>
</feature>
<comment type="caution">
    <text evidence="8">The sequence shown here is derived from an EMBL/GenBank/DDBJ whole genome shotgun (WGS) entry which is preliminary data.</text>
</comment>
<keyword evidence="9" id="KW-1185">Reference proteome</keyword>